<evidence type="ECO:0000313" key="1">
    <source>
        <dbReference type="EMBL" id="CAF5228369.1"/>
    </source>
</evidence>
<sequence>MSSVNNAILNDILFQESRIKRLKARITGIPIIMGPIIRSSFGSPGIKCTIHIALYPNTGNISG</sequence>
<dbReference type="EMBL" id="CAJOBJ010383844">
    <property type="protein sequence ID" value="CAF5228369.1"/>
    <property type="molecule type" value="Genomic_DNA"/>
</dbReference>
<comment type="caution">
    <text evidence="1">The sequence shown here is derived from an EMBL/GenBank/DDBJ whole genome shotgun (WGS) entry which is preliminary data.</text>
</comment>
<proteinExistence type="predicted"/>
<evidence type="ECO:0000313" key="2">
    <source>
        <dbReference type="Proteomes" id="UP000681720"/>
    </source>
</evidence>
<gene>
    <name evidence="1" type="ORF">GIL414_LOCUS88114</name>
</gene>
<name>A0A8S3KC36_9BILA</name>
<dbReference type="Proteomes" id="UP000681720">
    <property type="component" value="Unassembled WGS sequence"/>
</dbReference>
<accession>A0A8S3KC36</accession>
<dbReference type="AlphaFoldDB" id="A0A8S3KC36"/>
<reference evidence="1" key="1">
    <citation type="submission" date="2021-02" db="EMBL/GenBank/DDBJ databases">
        <authorList>
            <person name="Nowell W R."/>
        </authorList>
    </citation>
    <scope>NUCLEOTIDE SEQUENCE</scope>
</reference>
<protein>
    <submittedName>
        <fullName evidence="1">Uncharacterized protein</fullName>
    </submittedName>
</protein>
<feature type="non-terminal residue" evidence="1">
    <location>
        <position position="63"/>
    </location>
</feature>
<organism evidence="1 2">
    <name type="scientific">Rotaria magnacalcarata</name>
    <dbReference type="NCBI Taxonomy" id="392030"/>
    <lineage>
        <taxon>Eukaryota</taxon>
        <taxon>Metazoa</taxon>
        <taxon>Spiralia</taxon>
        <taxon>Gnathifera</taxon>
        <taxon>Rotifera</taxon>
        <taxon>Eurotatoria</taxon>
        <taxon>Bdelloidea</taxon>
        <taxon>Philodinida</taxon>
        <taxon>Philodinidae</taxon>
        <taxon>Rotaria</taxon>
    </lineage>
</organism>